<evidence type="ECO:0000313" key="2">
    <source>
        <dbReference type="Proteomes" id="UP000479000"/>
    </source>
</evidence>
<protein>
    <submittedName>
        <fullName evidence="1">Uncharacterized protein</fullName>
    </submittedName>
</protein>
<organism evidence="1 2">
    <name type="scientific">Nesidiocoris tenuis</name>
    <dbReference type="NCBI Taxonomy" id="355587"/>
    <lineage>
        <taxon>Eukaryota</taxon>
        <taxon>Metazoa</taxon>
        <taxon>Ecdysozoa</taxon>
        <taxon>Arthropoda</taxon>
        <taxon>Hexapoda</taxon>
        <taxon>Insecta</taxon>
        <taxon>Pterygota</taxon>
        <taxon>Neoptera</taxon>
        <taxon>Paraneoptera</taxon>
        <taxon>Hemiptera</taxon>
        <taxon>Heteroptera</taxon>
        <taxon>Panheteroptera</taxon>
        <taxon>Cimicomorpha</taxon>
        <taxon>Miridae</taxon>
        <taxon>Dicyphina</taxon>
        <taxon>Nesidiocoris</taxon>
    </lineage>
</organism>
<reference evidence="1 2" key="1">
    <citation type="submission" date="2020-02" db="EMBL/GenBank/DDBJ databases">
        <authorList>
            <person name="Ferguson B K."/>
        </authorList>
    </citation>
    <scope>NUCLEOTIDE SEQUENCE [LARGE SCALE GENOMIC DNA]</scope>
</reference>
<gene>
    <name evidence="1" type="ORF">NTEN_LOCUS23047</name>
</gene>
<keyword evidence="2" id="KW-1185">Reference proteome</keyword>
<dbReference type="Proteomes" id="UP000479000">
    <property type="component" value="Unassembled WGS sequence"/>
</dbReference>
<accession>A0A6H5HQY9</accession>
<evidence type="ECO:0000313" key="1">
    <source>
        <dbReference type="EMBL" id="CAB0019335.1"/>
    </source>
</evidence>
<name>A0A6H5HQY9_9HEMI</name>
<proteinExistence type="predicted"/>
<dbReference type="EMBL" id="CADCXU010033933">
    <property type="protein sequence ID" value="CAB0019335.1"/>
    <property type="molecule type" value="Genomic_DNA"/>
</dbReference>
<sequence>MRPELRKRLLPKAVSDVRPFPIRQTVRTDRFLAYGKIPKTLQHCCESNRLFGISSSAYHGHGIVSDGRRVLELPQFRPGGALGHQAWGFDSDLLHALPPLVGPQTWKQTLFYRQLRFSQKKRRTVGR</sequence>
<dbReference type="AlphaFoldDB" id="A0A6H5HQY9"/>